<feature type="transmembrane region" description="Helical" evidence="6">
    <location>
        <begin position="196"/>
        <end position="218"/>
    </location>
</feature>
<feature type="transmembrane region" description="Helical" evidence="6">
    <location>
        <begin position="130"/>
        <end position="152"/>
    </location>
</feature>
<feature type="transmembrane region" description="Helical" evidence="6">
    <location>
        <begin position="56"/>
        <end position="78"/>
    </location>
</feature>
<dbReference type="AlphaFoldDB" id="A0A9W6HFL9"/>
<proteinExistence type="predicted"/>
<evidence type="ECO:0000256" key="2">
    <source>
        <dbReference type="ARBA" id="ARBA00022475"/>
    </source>
</evidence>
<keyword evidence="8" id="KW-1185">Reference proteome</keyword>
<keyword evidence="2" id="KW-1003">Cell membrane</keyword>
<reference evidence="7" key="1">
    <citation type="journal article" date="2014" name="Int. J. Syst. Evol. Microbiol.">
        <title>Complete genome sequence of Corynebacterium casei LMG S-19264T (=DSM 44701T), isolated from a smear-ripened cheese.</title>
        <authorList>
            <consortium name="US DOE Joint Genome Institute (JGI-PGF)"/>
            <person name="Walter F."/>
            <person name="Albersmeier A."/>
            <person name="Kalinowski J."/>
            <person name="Ruckert C."/>
        </authorList>
    </citation>
    <scope>NUCLEOTIDE SEQUENCE</scope>
    <source>
        <strain evidence="7">VKM Ac-1447</strain>
    </source>
</reference>
<comment type="subcellular location">
    <subcellularLocation>
        <location evidence="1">Cell membrane</location>
        <topology evidence="1">Multi-pass membrane protein</topology>
    </subcellularLocation>
</comment>
<sequence length="273" mass="28814">MAADPWVQAHLHGTSSASGSVSALILAVPFLAAAVMYVAAMASSRRRGRTWPWHRAAFWVAGVAAAAAGFVGPLATTAHMSFTAHMGTHLLVGMVAPLLLVLGAPVTLALRALDVGPARRVSWMLRSPVARVLTTPIVAAALNVGGMWVLYLTPLYDVMRDIMLVHWLVMLHFLLAGYLYTVSLAAVDPSPHKSGFAARASVLVLSLAAHGVLAKLLYAYPPSGVNAADAHAGAQLMFYGGDAVDFVLIVLLCAEWYRATGRRRQTAPAAASL</sequence>
<evidence type="ECO:0000256" key="5">
    <source>
        <dbReference type="ARBA" id="ARBA00023136"/>
    </source>
</evidence>
<name>A0A9W6HFL9_9MICO</name>
<gene>
    <name evidence="7" type="ORF">GCM10017586_12630</name>
</gene>
<dbReference type="GO" id="GO:0005886">
    <property type="term" value="C:plasma membrane"/>
    <property type="evidence" value="ECO:0007669"/>
    <property type="project" value="UniProtKB-SubCell"/>
</dbReference>
<feature type="transmembrane region" description="Helical" evidence="6">
    <location>
        <begin position="20"/>
        <end position="44"/>
    </location>
</feature>
<evidence type="ECO:0000256" key="4">
    <source>
        <dbReference type="ARBA" id="ARBA00022989"/>
    </source>
</evidence>
<dbReference type="Pfam" id="PF09678">
    <property type="entry name" value="Caa3_CtaG"/>
    <property type="match status" value="1"/>
</dbReference>
<keyword evidence="5 6" id="KW-0472">Membrane</keyword>
<dbReference type="RefSeq" id="WP_210006323.1">
    <property type="nucleotide sequence ID" value="NZ_BSEO01000003.1"/>
</dbReference>
<organism evidence="7 8">
    <name type="scientific">Microbacterium imperiale</name>
    <dbReference type="NCBI Taxonomy" id="33884"/>
    <lineage>
        <taxon>Bacteria</taxon>
        <taxon>Bacillati</taxon>
        <taxon>Actinomycetota</taxon>
        <taxon>Actinomycetes</taxon>
        <taxon>Micrococcales</taxon>
        <taxon>Microbacteriaceae</taxon>
        <taxon>Microbacterium</taxon>
    </lineage>
</organism>
<reference evidence="7" key="2">
    <citation type="submission" date="2023-01" db="EMBL/GenBank/DDBJ databases">
        <authorList>
            <person name="Sun Q."/>
            <person name="Evtushenko L."/>
        </authorList>
    </citation>
    <scope>NUCLEOTIDE SEQUENCE</scope>
    <source>
        <strain evidence="7">VKM Ac-1447</strain>
    </source>
</reference>
<evidence type="ECO:0000256" key="6">
    <source>
        <dbReference type="SAM" id="Phobius"/>
    </source>
</evidence>
<keyword evidence="3 6" id="KW-0812">Transmembrane</keyword>
<evidence type="ECO:0000313" key="8">
    <source>
        <dbReference type="Proteomes" id="UP001142317"/>
    </source>
</evidence>
<evidence type="ECO:0000256" key="1">
    <source>
        <dbReference type="ARBA" id="ARBA00004651"/>
    </source>
</evidence>
<dbReference type="EMBL" id="BSEO01000003">
    <property type="protein sequence ID" value="GLJ79581.1"/>
    <property type="molecule type" value="Genomic_DNA"/>
</dbReference>
<accession>A0A9W6HFL9</accession>
<evidence type="ECO:0000256" key="3">
    <source>
        <dbReference type="ARBA" id="ARBA00022692"/>
    </source>
</evidence>
<dbReference type="Proteomes" id="UP001142317">
    <property type="component" value="Unassembled WGS sequence"/>
</dbReference>
<evidence type="ECO:0000313" key="7">
    <source>
        <dbReference type="EMBL" id="GLJ79581.1"/>
    </source>
</evidence>
<keyword evidence="4 6" id="KW-1133">Transmembrane helix</keyword>
<comment type="caution">
    <text evidence="7">The sequence shown here is derived from an EMBL/GenBank/DDBJ whole genome shotgun (WGS) entry which is preliminary data.</text>
</comment>
<dbReference type="InterPro" id="IPR019108">
    <property type="entry name" value="Caa3_assmbl_CtaG-rel"/>
</dbReference>
<feature type="transmembrane region" description="Helical" evidence="6">
    <location>
        <begin position="164"/>
        <end position="187"/>
    </location>
</feature>
<feature type="transmembrane region" description="Helical" evidence="6">
    <location>
        <begin position="90"/>
        <end position="110"/>
    </location>
</feature>
<protein>
    <submittedName>
        <fullName evidence="7">Membrane protein</fullName>
    </submittedName>
</protein>
<feature type="transmembrane region" description="Helical" evidence="6">
    <location>
        <begin position="238"/>
        <end position="257"/>
    </location>
</feature>